<dbReference type="InterPro" id="IPR024975">
    <property type="entry name" value="NOV_C"/>
</dbReference>
<accession>A0A2M6U6B7</accession>
<evidence type="ECO:0000259" key="1">
    <source>
        <dbReference type="Pfam" id="PF13020"/>
    </source>
</evidence>
<keyword evidence="3" id="KW-1185">Reference proteome</keyword>
<dbReference type="RefSeq" id="WP_100175349.1">
    <property type="nucleotide sequence ID" value="NZ_LFJC01000003.1"/>
</dbReference>
<dbReference type="Pfam" id="PF13020">
    <property type="entry name" value="NOV_C"/>
    <property type="match status" value="1"/>
</dbReference>
<organism evidence="2 3">
    <name type="scientific">Bradyrhizobium nitroreducens</name>
    <dbReference type="NCBI Taxonomy" id="709803"/>
    <lineage>
        <taxon>Bacteria</taxon>
        <taxon>Pseudomonadati</taxon>
        <taxon>Pseudomonadota</taxon>
        <taxon>Alphaproteobacteria</taxon>
        <taxon>Hyphomicrobiales</taxon>
        <taxon>Nitrobacteraceae</taxon>
        <taxon>Bradyrhizobium</taxon>
    </lineage>
</organism>
<sequence>MAGGGHPDWTDQELDRIVADYFSMLGEEISGTTYNKAAHNRALRDDLDRSKSSVEFKHRNISAVLVKLGLPSIRGYFPAENYQATIVAAIDRYLSQNPTALHPEKVVDGWAERQGLFVGAPPPRLPVSPHNANIERLIRKFNPVERDFRNRKLGRDGEELVFHHERQRLTQLERPDLAKKIRWISEELGDGAGYDILSFDAQGRERLLEVKTTVGADVTPFYITRNELSLASERPEAFRLCRVFDFSAHPRMFELTPPLENLVHLSPLNYEASFS</sequence>
<name>A0A2M6U6B7_9BRAD</name>
<evidence type="ECO:0000313" key="3">
    <source>
        <dbReference type="Proteomes" id="UP000228930"/>
    </source>
</evidence>
<dbReference type="Proteomes" id="UP000228930">
    <property type="component" value="Unassembled WGS sequence"/>
</dbReference>
<dbReference type="EMBL" id="LFJC01000003">
    <property type="protein sequence ID" value="PIT00136.1"/>
    <property type="molecule type" value="Genomic_DNA"/>
</dbReference>
<comment type="caution">
    <text evidence="2">The sequence shown here is derived from an EMBL/GenBank/DDBJ whole genome shotgun (WGS) entry which is preliminary data.</text>
</comment>
<feature type="domain" description="Protein NO VEIN C-terminal" evidence="1">
    <location>
        <begin position="157"/>
        <end position="253"/>
    </location>
</feature>
<proteinExistence type="predicted"/>
<protein>
    <recommendedName>
        <fullName evidence="1">Protein NO VEIN C-terminal domain-containing protein</fullName>
    </recommendedName>
</protein>
<reference evidence="2 3" key="1">
    <citation type="submission" date="2015-06" db="EMBL/GenBank/DDBJ databases">
        <title>Comparative genome analysis of nirS-carrying Bradyrhizobium sp. strains.</title>
        <authorList>
            <person name="Ishii S."/>
            <person name="Jang J."/>
            <person name="Nishizawa T."/>
            <person name="Senoo K."/>
        </authorList>
    </citation>
    <scope>NUCLEOTIDE SEQUENCE [LARGE SCALE GENOMIC DNA]</scope>
    <source>
        <strain evidence="2 3">TSA1</strain>
    </source>
</reference>
<dbReference type="AlphaFoldDB" id="A0A2M6U6B7"/>
<evidence type="ECO:0000313" key="2">
    <source>
        <dbReference type="EMBL" id="PIT00136.1"/>
    </source>
</evidence>
<gene>
    <name evidence="2" type="ORF">TSA1_04680</name>
</gene>